<sequence>MTSASLDEAGEIVAQAIVNKLVKSLSIMQDYTSIDRNKPLNRGIGLLKEFMAEIAVLETQGWWLEGLRLRMISGQFGAMEKRIE</sequence>
<comment type="caution">
    <text evidence="1">The sequence shown here is derived from an EMBL/GenBank/DDBJ whole genome shotgun (WGS) entry which is preliminary data.</text>
</comment>
<dbReference type="EMBL" id="PHWZ01000084">
    <property type="protein sequence ID" value="TEY73023.1"/>
    <property type="molecule type" value="Genomic_DNA"/>
</dbReference>
<keyword evidence="2" id="KW-1185">Reference proteome</keyword>
<name>A0A4Y8D9Z7_9HELO</name>
<protein>
    <submittedName>
        <fullName evidence="1">Uncharacterized protein</fullName>
    </submittedName>
</protein>
<dbReference type="AlphaFoldDB" id="A0A4Y8D9Z7"/>
<evidence type="ECO:0000313" key="1">
    <source>
        <dbReference type="EMBL" id="TEY73023.1"/>
    </source>
</evidence>
<proteinExistence type="predicted"/>
<evidence type="ECO:0000313" key="2">
    <source>
        <dbReference type="Proteomes" id="UP000297299"/>
    </source>
</evidence>
<gene>
    <name evidence="1" type="ORF">BOTCAL_0084g00020</name>
</gene>
<reference evidence="1 2" key="1">
    <citation type="submission" date="2017-11" db="EMBL/GenBank/DDBJ databases">
        <title>Comparative genomics of Botrytis spp.</title>
        <authorList>
            <person name="Valero-Jimenez C.A."/>
            <person name="Tapia P."/>
            <person name="Veloso J."/>
            <person name="Silva-Moreno E."/>
            <person name="Staats M."/>
            <person name="Valdes J.H."/>
            <person name="Van Kan J.A.L."/>
        </authorList>
    </citation>
    <scope>NUCLEOTIDE SEQUENCE [LARGE SCALE GENOMIC DNA]</scope>
    <source>
        <strain evidence="1 2">MUCL2830</strain>
    </source>
</reference>
<accession>A0A4Y8D9Z7</accession>
<organism evidence="1 2">
    <name type="scientific">Botryotinia calthae</name>
    <dbReference type="NCBI Taxonomy" id="38488"/>
    <lineage>
        <taxon>Eukaryota</taxon>
        <taxon>Fungi</taxon>
        <taxon>Dikarya</taxon>
        <taxon>Ascomycota</taxon>
        <taxon>Pezizomycotina</taxon>
        <taxon>Leotiomycetes</taxon>
        <taxon>Helotiales</taxon>
        <taxon>Sclerotiniaceae</taxon>
        <taxon>Botryotinia</taxon>
    </lineage>
</organism>
<dbReference type="Proteomes" id="UP000297299">
    <property type="component" value="Unassembled WGS sequence"/>
</dbReference>